<evidence type="ECO:0000313" key="8">
    <source>
        <dbReference type="EMBL" id="SFO53206.1"/>
    </source>
</evidence>
<dbReference type="eggNOG" id="COG0842">
    <property type="taxonomic scope" value="Bacteria"/>
</dbReference>
<dbReference type="InterPro" id="IPR051784">
    <property type="entry name" value="Nod_factor_ABC_transporter"/>
</dbReference>
<keyword evidence="4 6" id="KW-0472">Membrane</keyword>
<proteinExistence type="inferred from homology"/>
<keyword evidence="6" id="KW-1003">Cell membrane</keyword>
<feature type="transmembrane region" description="Helical" evidence="6">
    <location>
        <begin position="21"/>
        <end position="40"/>
    </location>
</feature>
<dbReference type="Pfam" id="PF01061">
    <property type="entry name" value="ABC2_membrane"/>
    <property type="match status" value="1"/>
</dbReference>
<evidence type="ECO:0000313" key="9">
    <source>
        <dbReference type="Proteomes" id="UP000183413"/>
    </source>
</evidence>
<dbReference type="RefSeq" id="WP_083597777.1">
    <property type="nucleotide sequence ID" value="NZ_FOVH01000007.1"/>
</dbReference>
<evidence type="ECO:0000256" key="3">
    <source>
        <dbReference type="ARBA" id="ARBA00022989"/>
    </source>
</evidence>
<comment type="subcellular location">
    <subcellularLocation>
        <location evidence="6">Cell membrane</location>
        <topology evidence="6">Multi-pass membrane protein</topology>
    </subcellularLocation>
    <subcellularLocation>
        <location evidence="1">Membrane</location>
        <topology evidence="1">Multi-pass membrane protein</topology>
    </subcellularLocation>
</comment>
<dbReference type="InterPro" id="IPR000412">
    <property type="entry name" value="ABC_2_transport"/>
</dbReference>
<evidence type="ECO:0000256" key="6">
    <source>
        <dbReference type="RuleBase" id="RU361157"/>
    </source>
</evidence>
<dbReference type="STRING" id="1993.SAMN04489713_1074"/>
<dbReference type="PANTHER" id="PTHR43229:SF2">
    <property type="entry name" value="NODULATION PROTEIN J"/>
    <property type="match status" value="1"/>
</dbReference>
<feature type="transmembrane region" description="Helical" evidence="6">
    <location>
        <begin position="222"/>
        <end position="245"/>
    </location>
</feature>
<evidence type="ECO:0000256" key="4">
    <source>
        <dbReference type="ARBA" id="ARBA00023136"/>
    </source>
</evidence>
<reference evidence="8 9" key="1">
    <citation type="submission" date="2016-10" db="EMBL/GenBank/DDBJ databases">
        <authorList>
            <person name="de Groot N.N."/>
        </authorList>
    </citation>
    <scope>NUCLEOTIDE SEQUENCE [LARGE SCALE GENOMIC DNA]</scope>
    <source>
        <strain evidence="8 9">DSM 43067</strain>
    </source>
</reference>
<keyword evidence="6" id="KW-0813">Transport</keyword>
<feature type="domain" description="ABC transmembrane type-2" evidence="7">
    <location>
        <begin position="22"/>
        <end position="250"/>
    </location>
</feature>
<keyword evidence="2 6" id="KW-0812">Transmembrane</keyword>
<dbReference type="InterPro" id="IPR013525">
    <property type="entry name" value="ABC2_TM"/>
</dbReference>
<keyword evidence="5" id="KW-0046">Antibiotic resistance</keyword>
<sequence>MSARRIMVIFRQEMRILRRDPLPVLSLVLMPLVLMAFLRPERGFVLVNQGYSGANGAEEAVPGMTVLFAFFLVSFVPFAFFREHGWGTWDRLRASPARPAEIVAGKLAPVLAISLVQQALLFALGAALFGMRTRGSPVALGLLIIALACCLTTLGLMLTAVVHTFQQVNASANVGALVLGGLGGALTPVTLLPDWVRAVAPASPAYWAMRGFRSVLLDDGGIGAVALPIAVLAAFAAAFTAIFLLRFRYDETKVSVA</sequence>
<name>A0A1I5HZ93_9ACTN</name>
<evidence type="ECO:0000256" key="1">
    <source>
        <dbReference type="ARBA" id="ARBA00004141"/>
    </source>
</evidence>
<feature type="transmembrane region" description="Helical" evidence="6">
    <location>
        <begin position="60"/>
        <end position="81"/>
    </location>
</feature>
<feature type="transmembrane region" description="Helical" evidence="6">
    <location>
        <begin position="174"/>
        <end position="192"/>
    </location>
</feature>
<dbReference type="Proteomes" id="UP000183413">
    <property type="component" value="Unassembled WGS sequence"/>
</dbReference>
<feature type="transmembrane region" description="Helical" evidence="6">
    <location>
        <begin position="138"/>
        <end position="162"/>
    </location>
</feature>
<dbReference type="InParanoid" id="A0A1I5HZ93"/>
<dbReference type="InterPro" id="IPR047817">
    <property type="entry name" value="ABC2_TM_bact-type"/>
</dbReference>
<dbReference type="GO" id="GO:0046677">
    <property type="term" value="P:response to antibiotic"/>
    <property type="evidence" value="ECO:0007669"/>
    <property type="project" value="UniProtKB-KW"/>
</dbReference>
<organism evidence="8 9">
    <name type="scientific">Actinomadura madurae</name>
    <dbReference type="NCBI Taxonomy" id="1993"/>
    <lineage>
        <taxon>Bacteria</taxon>
        <taxon>Bacillati</taxon>
        <taxon>Actinomycetota</taxon>
        <taxon>Actinomycetes</taxon>
        <taxon>Streptosporangiales</taxon>
        <taxon>Thermomonosporaceae</taxon>
        <taxon>Actinomadura</taxon>
    </lineage>
</organism>
<dbReference type="EMBL" id="FOVH01000007">
    <property type="protein sequence ID" value="SFO53206.1"/>
    <property type="molecule type" value="Genomic_DNA"/>
</dbReference>
<evidence type="ECO:0000256" key="5">
    <source>
        <dbReference type="ARBA" id="ARBA00023251"/>
    </source>
</evidence>
<comment type="similarity">
    <text evidence="6">Belongs to the ABC-2 integral membrane protein family.</text>
</comment>
<dbReference type="GO" id="GO:0140359">
    <property type="term" value="F:ABC-type transporter activity"/>
    <property type="evidence" value="ECO:0007669"/>
    <property type="project" value="InterPro"/>
</dbReference>
<dbReference type="PIRSF" id="PIRSF006648">
    <property type="entry name" value="DrrB"/>
    <property type="match status" value="1"/>
</dbReference>
<gene>
    <name evidence="8" type="ORF">SAMN04489713_1074</name>
</gene>
<dbReference type="AlphaFoldDB" id="A0A1I5HZ93"/>
<accession>A0A1I5HZ93</accession>
<dbReference type="GO" id="GO:0043190">
    <property type="term" value="C:ATP-binding cassette (ABC) transporter complex"/>
    <property type="evidence" value="ECO:0007669"/>
    <property type="project" value="InterPro"/>
</dbReference>
<feature type="transmembrane region" description="Helical" evidence="6">
    <location>
        <begin position="102"/>
        <end position="126"/>
    </location>
</feature>
<dbReference type="PROSITE" id="PS51012">
    <property type="entry name" value="ABC_TM2"/>
    <property type="match status" value="1"/>
</dbReference>
<dbReference type="PANTHER" id="PTHR43229">
    <property type="entry name" value="NODULATION PROTEIN J"/>
    <property type="match status" value="1"/>
</dbReference>
<evidence type="ECO:0000256" key="2">
    <source>
        <dbReference type="ARBA" id="ARBA00022692"/>
    </source>
</evidence>
<protein>
    <recommendedName>
        <fullName evidence="6">Transport permease protein</fullName>
    </recommendedName>
</protein>
<keyword evidence="3 6" id="KW-1133">Transmembrane helix</keyword>
<evidence type="ECO:0000259" key="7">
    <source>
        <dbReference type="PROSITE" id="PS51012"/>
    </source>
</evidence>
<keyword evidence="9" id="KW-1185">Reference proteome</keyword>